<comment type="caution">
    <text evidence="2">The sequence shown here is derived from an EMBL/GenBank/DDBJ whole genome shotgun (WGS) entry which is preliminary data.</text>
</comment>
<reference evidence="2" key="1">
    <citation type="journal article" date="2018" name="Nat. Plants">
        <title>Whole-genome landscape of Medicago truncatula symbiotic genes.</title>
        <authorList>
            <person name="Pecrix Y."/>
            <person name="Gamas P."/>
            <person name="Carrere S."/>
        </authorList>
    </citation>
    <scope>NUCLEOTIDE SEQUENCE</scope>
    <source>
        <tissue evidence="2">Leaves</tissue>
    </source>
</reference>
<protein>
    <recommendedName>
        <fullName evidence="3">Transmembrane protein</fullName>
    </recommendedName>
</protein>
<dbReference type="Gramene" id="rna8610">
    <property type="protein sequence ID" value="RHN72848.1"/>
    <property type="gene ID" value="gene8610"/>
</dbReference>
<evidence type="ECO:0000256" key="1">
    <source>
        <dbReference type="SAM" id="Phobius"/>
    </source>
</evidence>
<sequence>MQRRKYKFNEYPIVFMWLPGFGEPALFSLYSAFGAMWGILLVWYVIYLVNIGVTIYYNHKLAFTRSHEWHMPI</sequence>
<evidence type="ECO:0008006" key="3">
    <source>
        <dbReference type="Google" id="ProtNLM"/>
    </source>
</evidence>
<dbReference type="Proteomes" id="UP000265566">
    <property type="component" value="Chromosome 2"/>
</dbReference>
<feature type="transmembrane region" description="Helical" evidence="1">
    <location>
        <begin position="36"/>
        <end position="57"/>
    </location>
</feature>
<accession>A0A396J8U2</accession>
<name>A0A396J8U2_MEDTR</name>
<dbReference type="AlphaFoldDB" id="A0A396J8U2"/>
<evidence type="ECO:0000313" key="2">
    <source>
        <dbReference type="EMBL" id="RHN72848.1"/>
    </source>
</evidence>
<keyword evidence="1" id="KW-1133">Transmembrane helix</keyword>
<feature type="transmembrane region" description="Helical" evidence="1">
    <location>
        <begin position="12"/>
        <end position="30"/>
    </location>
</feature>
<keyword evidence="1" id="KW-0812">Transmembrane</keyword>
<keyword evidence="1" id="KW-0472">Membrane</keyword>
<proteinExistence type="predicted"/>
<organism evidence="2">
    <name type="scientific">Medicago truncatula</name>
    <name type="common">Barrel medic</name>
    <name type="synonym">Medicago tribuloides</name>
    <dbReference type="NCBI Taxonomy" id="3880"/>
    <lineage>
        <taxon>Eukaryota</taxon>
        <taxon>Viridiplantae</taxon>
        <taxon>Streptophyta</taxon>
        <taxon>Embryophyta</taxon>
        <taxon>Tracheophyta</taxon>
        <taxon>Spermatophyta</taxon>
        <taxon>Magnoliopsida</taxon>
        <taxon>eudicotyledons</taxon>
        <taxon>Gunneridae</taxon>
        <taxon>Pentapetalae</taxon>
        <taxon>rosids</taxon>
        <taxon>fabids</taxon>
        <taxon>Fabales</taxon>
        <taxon>Fabaceae</taxon>
        <taxon>Papilionoideae</taxon>
        <taxon>50 kb inversion clade</taxon>
        <taxon>NPAAA clade</taxon>
        <taxon>Hologalegina</taxon>
        <taxon>IRL clade</taxon>
        <taxon>Trifolieae</taxon>
        <taxon>Medicago</taxon>
    </lineage>
</organism>
<dbReference type="EMBL" id="PSQE01000002">
    <property type="protein sequence ID" value="RHN72848.1"/>
    <property type="molecule type" value="Genomic_DNA"/>
</dbReference>
<gene>
    <name evidence="2" type="ORF">MtrunA17_Chr2g0292201</name>
</gene>